<keyword evidence="2" id="KW-1185">Reference proteome</keyword>
<evidence type="ECO:0000313" key="1">
    <source>
        <dbReference type="EMBL" id="CAE7206449.1"/>
    </source>
</evidence>
<organism evidence="1 2">
    <name type="scientific">Symbiodinium natans</name>
    <dbReference type="NCBI Taxonomy" id="878477"/>
    <lineage>
        <taxon>Eukaryota</taxon>
        <taxon>Sar</taxon>
        <taxon>Alveolata</taxon>
        <taxon>Dinophyceae</taxon>
        <taxon>Suessiales</taxon>
        <taxon>Symbiodiniaceae</taxon>
        <taxon>Symbiodinium</taxon>
    </lineage>
</organism>
<dbReference type="AlphaFoldDB" id="A0A812JHC8"/>
<dbReference type="EMBL" id="CAJNDS010000441">
    <property type="protein sequence ID" value="CAE7206449.1"/>
    <property type="molecule type" value="Genomic_DNA"/>
</dbReference>
<sequence length="167" mass="18308">MEANFLNRKLDPKQFQEYCLSREVLQDPTDLWNGEEGILAGDALSNCSNRLLPISSGGVEQVEQVEQIEHCVHSVHLLAIGKTGCVHISDGPNRGISQQVSWQPHQQDAVLARDPFVSHHCANNAGNWLVLFTAGSLELVPLAAAGAYLSDSLGTYRRHLQIKTALN</sequence>
<comment type="caution">
    <text evidence="1">The sequence shown here is derived from an EMBL/GenBank/DDBJ whole genome shotgun (WGS) entry which is preliminary data.</text>
</comment>
<dbReference type="Proteomes" id="UP000604046">
    <property type="component" value="Unassembled WGS sequence"/>
</dbReference>
<protein>
    <submittedName>
        <fullName evidence="1">Uncharacterized protein</fullName>
    </submittedName>
</protein>
<dbReference type="OrthoDB" id="412521at2759"/>
<accession>A0A812JHC8</accession>
<reference evidence="1" key="1">
    <citation type="submission" date="2021-02" db="EMBL/GenBank/DDBJ databases">
        <authorList>
            <person name="Dougan E. K."/>
            <person name="Rhodes N."/>
            <person name="Thang M."/>
            <person name="Chan C."/>
        </authorList>
    </citation>
    <scope>NUCLEOTIDE SEQUENCE</scope>
</reference>
<name>A0A812JHC8_9DINO</name>
<evidence type="ECO:0000313" key="2">
    <source>
        <dbReference type="Proteomes" id="UP000604046"/>
    </source>
</evidence>
<gene>
    <name evidence="1" type="ORF">SNAT2548_LOCUS6584</name>
</gene>
<proteinExistence type="predicted"/>